<evidence type="ECO:0000256" key="7">
    <source>
        <dbReference type="ARBA" id="ARBA00023235"/>
    </source>
</evidence>
<dbReference type="InterPro" id="IPR023405">
    <property type="entry name" value="Topo_IA_core_domain"/>
</dbReference>
<feature type="site" description="Interaction with DNA" evidence="8">
    <location>
        <position position="167"/>
    </location>
</feature>
<evidence type="ECO:0000256" key="6">
    <source>
        <dbReference type="ARBA" id="ARBA00023125"/>
    </source>
</evidence>
<dbReference type="EC" id="5.6.2.1" evidence="8"/>
<evidence type="ECO:0000256" key="5">
    <source>
        <dbReference type="ARBA" id="ARBA00023029"/>
    </source>
</evidence>
<dbReference type="PROSITE" id="PS52039">
    <property type="entry name" value="TOPO_IA_2"/>
    <property type="match status" value="1"/>
</dbReference>
<comment type="function">
    <text evidence="8">Releases the supercoiling and torsional tension of DNA, which is introduced during the DNA replication and transcription, by transiently cleaving and rejoining one strand of the DNA duplex. Introduces a single-strand break via transesterification at a target site in duplex DNA. The scissile phosphodiester is attacked by the catalytic tyrosine of the enzyme, resulting in the formation of a DNA-(5'-phosphotyrosyl)-enzyme intermediate and the expulsion of a 3'-OH DNA strand. The free DNA strand then undergoes passage around the unbroken strand, thus removing DNA supercoils. Finally, in the religation step, the DNA 3'-OH attacks the covalent intermediate to expel the active-site tyrosine and restore the DNA phosphodiester backbone.</text>
</comment>
<dbReference type="InterPro" id="IPR023406">
    <property type="entry name" value="Topo_IA_AS"/>
</dbReference>
<dbReference type="HAMAP" id="MF_00953">
    <property type="entry name" value="Topoisom_3_prok"/>
    <property type="match status" value="1"/>
</dbReference>
<dbReference type="Proteomes" id="UP000241960">
    <property type="component" value="Unassembled WGS sequence"/>
</dbReference>
<dbReference type="PROSITE" id="PS00396">
    <property type="entry name" value="TOPO_IA_1"/>
    <property type="match status" value="1"/>
</dbReference>
<evidence type="ECO:0000256" key="3">
    <source>
        <dbReference type="ARBA" id="ARBA00022723"/>
    </source>
</evidence>
<reference evidence="11 12" key="1">
    <citation type="journal article" date="2016" name="Front. Microbiol.">
        <title>Comprehensive Phylogenetic Analysis of Bovine Non-aureus Staphylococci Species Based on Whole-Genome Sequencing.</title>
        <authorList>
            <person name="Naushad S."/>
            <person name="Barkema H.W."/>
            <person name="Luby C."/>
            <person name="Condas L.A."/>
            <person name="Nobrega D.B."/>
            <person name="Carson D.A."/>
            <person name="De Buck J."/>
        </authorList>
    </citation>
    <scope>NUCLEOTIDE SEQUENCE [LARGE SCALE GENOMIC DNA]</scope>
    <source>
        <strain evidence="11 12">SNUC 1231</strain>
    </source>
</reference>
<keyword evidence="7 8" id="KW-0413">Isomerase</keyword>
<comment type="caution">
    <text evidence="11">The sequence shown here is derived from an EMBL/GenBank/DDBJ whole genome shotgun (WGS) entry which is preliminary data.</text>
</comment>
<sequence length="712" mass="81568">MKSLIIAEKPSVGRDIANTLNINEKRNGYFENNKYIVTWALGHLVTNATPEQYDNNYKEWKLNDLPIIPNKMKTVVISKTKKQFSTVQALINNNKVKDIIIATDAGREGELVARLILDKAHNKKPIQRLWISSVTNKAIKDGFNKLKDGKQFNNLYYAALARSEADWIVGINATRALTTKYDAQLSLGRVQTPTIQLVQLRQNEINQFQPQTYYTMNLTAGGLTFQSIKPQSTHEKKVFEDIKKAIEGQEGVIQSITKSHKKSYPQQLFSLTDLQQEAYKRYHLGPKETLNTLQALYERHKIVTYPRTDSNYLTDDMVDTLKDRLRAIMATSLKDIAKTQMNQSFSVKQRFINNGKVSDHHAIIPTEVRPDMSQLSQRETKVYMMIAQRYLENLMPPHEYEAISIDLKVGNNIFAFKDKVTTKLGYKAIFDHQDKVNEHTAHLEKDAKLKVSRVNIEQHETTPPAYFNEGTLLKAMESPQKFFKLDDKKHNETLKETGGIGTVATRADIIEKLFNMNAIESRDGKIKVTSKGKQILELAPQKLTSPLLTAEWEEKLSLIEKGQYNPKQFIAEMKQFTNNVVNEIKESEQNYKHDNLTTTECPTCGKFMIKVKTKNGQMLVCQDPTCKTKKNVQRKTNARCPNCHKKMTLFGRGKDAVYRCVCGHTETQAQMDKRHQSKKTGKVNKKDMKKYMNNDEGLENNPFQDALKGLKF</sequence>
<dbReference type="RefSeq" id="WP_073505746.1">
    <property type="nucleotide sequence ID" value="NZ_CP018199.1"/>
</dbReference>
<keyword evidence="3 8" id="KW-0479">Metal-binding</keyword>
<protein>
    <recommendedName>
        <fullName evidence="8">DNA topoisomerase 3</fullName>
        <ecNumber evidence="8">5.6.2.1</ecNumber>
    </recommendedName>
    <alternativeName>
        <fullName evidence="8">DNA topoisomerase III</fullName>
    </alternativeName>
</protein>
<dbReference type="GO" id="GO:0006265">
    <property type="term" value="P:DNA topological change"/>
    <property type="evidence" value="ECO:0007669"/>
    <property type="project" value="UniProtKB-UniRule"/>
</dbReference>
<comment type="caution">
    <text evidence="8">Lacks conserved residue(s) required for the propagation of feature annotation.</text>
</comment>
<dbReference type="PROSITE" id="PS50880">
    <property type="entry name" value="TOPRIM"/>
    <property type="match status" value="1"/>
</dbReference>
<evidence type="ECO:0000259" key="10">
    <source>
        <dbReference type="PROSITE" id="PS52039"/>
    </source>
</evidence>
<dbReference type="AlphaFoldDB" id="A0A9Q6MVG8"/>
<organism evidence="11 12">
    <name type="scientific">Staphylococcus succinus</name>
    <dbReference type="NCBI Taxonomy" id="61015"/>
    <lineage>
        <taxon>Bacteria</taxon>
        <taxon>Bacillati</taxon>
        <taxon>Bacillota</taxon>
        <taxon>Bacilli</taxon>
        <taxon>Bacillales</taxon>
        <taxon>Staphylococcaceae</taxon>
        <taxon>Staphylococcus</taxon>
    </lineage>
</organism>
<feature type="binding site" evidence="8">
    <location>
        <position position="104"/>
    </location>
    <ligand>
        <name>Mg(2+)</name>
        <dbReference type="ChEBI" id="CHEBI:18420"/>
        <note>catalytic</note>
    </ligand>
</feature>
<evidence type="ECO:0000313" key="11">
    <source>
        <dbReference type="EMBL" id="PTI76935.1"/>
    </source>
</evidence>
<dbReference type="CDD" id="cd00186">
    <property type="entry name" value="TOP1Ac"/>
    <property type="match status" value="1"/>
</dbReference>
<dbReference type="InterPro" id="IPR000380">
    <property type="entry name" value="Topo_IA"/>
</dbReference>
<dbReference type="GO" id="GO:0003917">
    <property type="term" value="F:DNA topoisomerase type I (single strand cut, ATP-independent) activity"/>
    <property type="evidence" value="ECO:0007669"/>
    <property type="project" value="UniProtKB-UniRule"/>
</dbReference>
<dbReference type="Gene3D" id="1.10.460.10">
    <property type="entry name" value="Topoisomerase I, domain 2"/>
    <property type="match status" value="1"/>
</dbReference>
<dbReference type="InterPro" id="IPR013497">
    <property type="entry name" value="Topo_IA_cen"/>
</dbReference>
<evidence type="ECO:0000256" key="4">
    <source>
        <dbReference type="ARBA" id="ARBA00022842"/>
    </source>
</evidence>
<dbReference type="Gene3D" id="1.10.290.10">
    <property type="entry name" value="Topoisomerase I, domain 4"/>
    <property type="match status" value="1"/>
</dbReference>
<dbReference type="EMBL" id="PZFQ01000006">
    <property type="protein sequence ID" value="PTI76935.1"/>
    <property type="molecule type" value="Genomic_DNA"/>
</dbReference>
<keyword evidence="6 8" id="KW-0238">DNA-binding</keyword>
<comment type="similarity">
    <text evidence="2 8">Belongs to the type IA topoisomerase family.</text>
</comment>
<dbReference type="NCBIfam" id="TIGR01056">
    <property type="entry name" value="topB"/>
    <property type="match status" value="1"/>
</dbReference>
<dbReference type="GO" id="GO:0043597">
    <property type="term" value="C:cytoplasmic replication fork"/>
    <property type="evidence" value="ECO:0007669"/>
    <property type="project" value="TreeGrafter"/>
</dbReference>
<feature type="region of interest" description="Interaction with DNA" evidence="8">
    <location>
        <begin position="186"/>
        <end position="191"/>
    </location>
</feature>
<feature type="domain" description="Toprim" evidence="9">
    <location>
        <begin position="2"/>
        <end position="135"/>
    </location>
</feature>
<feature type="domain" description="Topo IA-type catalytic" evidence="10">
    <location>
        <begin position="152"/>
        <end position="581"/>
    </location>
</feature>
<accession>A0A9Q6MVG8</accession>
<gene>
    <name evidence="8" type="primary">topB</name>
    <name evidence="11" type="ORF">BU058_02625</name>
</gene>
<dbReference type="InterPro" id="IPR034144">
    <property type="entry name" value="TOPRIM_TopoIII"/>
</dbReference>
<name>A0A9Q6MVG8_9STAP</name>
<evidence type="ECO:0000313" key="12">
    <source>
        <dbReference type="Proteomes" id="UP000241960"/>
    </source>
</evidence>
<dbReference type="PANTHER" id="PTHR11390">
    <property type="entry name" value="PROKARYOTIC DNA TOPOISOMERASE"/>
    <property type="match status" value="1"/>
</dbReference>
<dbReference type="SMART" id="SM00493">
    <property type="entry name" value="TOPRIM"/>
    <property type="match status" value="1"/>
</dbReference>
<keyword evidence="5 8" id="KW-0799">Topoisomerase</keyword>
<comment type="catalytic activity">
    <reaction evidence="1 8">
        <text>ATP-independent breakage of single-stranded DNA, followed by passage and rejoining.</text>
        <dbReference type="EC" id="5.6.2.1"/>
    </reaction>
</comment>
<feature type="site" description="Interaction with DNA" evidence="8">
    <location>
        <position position="60"/>
    </location>
</feature>
<feature type="binding site" evidence="8">
    <location>
        <position position="8"/>
    </location>
    <ligand>
        <name>Mg(2+)</name>
        <dbReference type="ChEBI" id="CHEBI:18420"/>
        <note>catalytic</note>
    </ligand>
</feature>
<dbReference type="GO" id="GO:0000287">
    <property type="term" value="F:magnesium ion binding"/>
    <property type="evidence" value="ECO:0007669"/>
    <property type="project" value="UniProtKB-UniRule"/>
</dbReference>
<feature type="site" description="Interaction with DNA" evidence="8">
    <location>
        <position position="175"/>
    </location>
</feature>
<dbReference type="CDD" id="cd03362">
    <property type="entry name" value="TOPRIM_TopoIA_TopoIII"/>
    <property type="match status" value="1"/>
</dbReference>
<dbReference type="SMART" id="SM00436">
    <property type="entry name" value="TOP1Bc"/>
    <property type="match status" value="1"/>
</dbReference>
<dbReference type="SUPFAM" id="SSF56712">
    <property type="entry name" value="Prokaryotic type I DNA topoisomerase"/>
    <property type="match status" value="1"/>
</dbReference>
<dbReference type="InterPro" id="IPR006171">
    <property type="entry name" value="TOPRIM_dom"/>
</dbReference>
<dbReference type="Gene3D" id="3.40.50.140">
    <property type="match status" value="1"/>
</dbReference>
<evidence type="ECO:0000256" key="8">
    <source>
        <dbReference type="HAMAP-Rule" id="MF_00953"/>
    </source>
</evidence>
<dbReference type="InterPro" id="IPR013824">
    <property type="entry name" value="Topo_IA_cen_sub1"/>
</dbReference>
<dbReference type="SMART" id="SM00437">
    <property type="entry name" value="TOP1Ac"/>
    <property type="match status" value="1"/>
</dbReference>
<proteinExistence type="inferred from homology"/>
<comment type="cofactor">
    <cofactor evidence="8">
        <name>Mg(2+)</name>
        <dbReference type="ChEBI" id="CHEBI:18420"/>
    </cofactor>
</comment>
<dbReference type="Gene3D" id="2.70.20.10">
    <property type="entry name" value="Topoisomerase I, domain 3"/>
    <property type="match status" value="1"/>
</dbReference>
<dbReference type="InterPro" id="IPR003601">
    <property type="entry name" value="Topo_IA_2"/>
</dbReference>
<dbReference type="GO" id="GO:0003677">
    <property type="term" value="F:DNA binding"/>
    <property type="evidence" value="ECO:0007669"/>
    <property type="project" value="UniProtKB-KW"/>
</dbReference>
<evidence type="ECO:0000256" key="2">
    <source>
        <dbReference type="ARBA" id="ARBA00009446"/>
    </source>
</evidence>
<dbReference type="GO" id="GO:0006310">
    <property type="term" value="P:DNA recombination"/>
    <property type="evidence" value="ECO:0007669"/>
    <property type="project" value="TreeGrafter"/>
</dbReference>
<dbReference type="PRINTS" id="PR00417">
    <property type="entry name" value="PRTPISMRASEI"/>
</dbReference>
<dbReference type="InterPro" id="IPR013825">
    <property type="entry name" value="Topo_IA_cen_sub2"/>
</dbReference>
<dbReference type="GO" id="GO:0006281">
    <property type="term" value="P:DNA repair"/>
    <property type="evidence" value="ECO:0007669"/>
    <property type="project" value="TreeGrafter"/>
</dbReference>
<dbReference type="PANTHER" id="PTHR11390:SF21">
    <property type="entry name" value="DNA TOPOISOMERASE 3-ALPHA"/>
    <property type="match status" value="1"/>
</dbReference>
<keyword evidence="4 8" id="KW-0460">Magnesium</keyword>
<dbReference type="NCBIfam" id="NF005829">
    <property type="entry name" value="PRK07726.1"/>
    <property type="match status" value="1"/>
</dbReference>
<feature type="site" description="Interaction with DNA" evidence="8">
    <location>
        <position position="307"/>
    </location>
</feature>
<dbReference type="Pfam" id="PF01131">
    <property type="entry name" value="Topoisom_bac"/>
    <property type="match status" value="1"/>
</dbReference>
<dbReference type="Pfam" id="PF01751">
    <property type="entry name" value="Toprim"/>
    <property type="match status" value="1"/>
</dbReference>
<dbReference type="InterPro" id="IPR003602">
    <property type="entry name" value="Topo_IA_DNA-bd_dom"/>
</dbReference>
<feature type="active site" description="O-(5'-phospho-DNA)-tyrosine intermediate" evidence="8">
    <location>
        <position position="305"/>
    </location>
</feature>
<evidence type="ECO:0000259" key="9">
    <source>
        <dbReference type="PROSITE" id="PS50880"/>
    </source>
</evidence>
<evidence type="ECO:0000256" key="1">
    <source>
        <dbReference type="ARBA" id="ARBA00000213"/>
    </source>
</evidence>
<dbReference type="InterPro" id="IPR005738">
    <property type="entry name" value="TopoIII"/>
</dbReference>
<dbReference type="InterPro" id="IPR013826">
    <property type="entry name" value="Topo_IA_cen_sub3"/>
</dbReference>